<evidence type="ECO:0000256" key="2">
    <source>
        <dbReference type="ARBA" id="ARBA00023172"/>
    </source>
</evidence>
<dbReference type="CDD" id="cd03768">
    <property type="entry name" value="SR_ResInv"/>
    <property type="match status" value="1"/>
</dbReference>
<dbReference type="Proteomes" id="UP000029228">
    <property type="component" value="Unassembled WGS sequence"/>
</dbReference>
<dbReference type="PANTHER" id="PTHR30461">
    <property type="entry name" value="DNA-INVERTASE FROM LAMBDOID PROPHAGE"/>
    <property type="match status" value="1"/>
</dbReference>
<comment type="caution">
    <text evidence="4">The sequence shown here is derived from an EMBL/GenBank/DDBJ whole genome shotgun (WGS) entry which is preliminary data.</text>
</comment>
<name>A0A090SU18_9VIBR</name>
<dbReference type="SMART" id="SM00857">
    <property type="entry name" value="Resolvase"/>
    <property type="match status" value="1"/>
</dbReference>
<evidence type="ECO:0000313" key="5">
    <source>
        <dbReference type="Proteomes" id="UP000029228"/>
    </source>
</evidence>
<dbReference type="Pfam" id="PF00239">
    <property type="entry name" value="Resolvase"/>
    <property type="match status" value="1"/>
</dbReference>
<keyword evidence="2" id="KW-0233">DNA recombination</keyword>
<dbReference type="GO" id="GO:0000150">
    <property type="term" value="F:DNA strand exchange activity"/>
    <property type="evidence" value="ECO:0007669"/>
    <property type="project" value="InterPro"/>
</dbReference>
<dbReference type="AlphaFoldDB" id="A0A090SU18"/>
<dbReference type="Gene3D" id="3.40.50.1390">
    <property type="entry name" value="Resolvase, N-terminal catalytic domain"/>
    <property type="match status" value="1"/>
</dbReference>
<dbReference type="GO" id="GO:0003677">
    <property type="term" value="F:DNA binding"/>
    <property type="evidence" value="ECO:0007669"/>
    <property type="project" value="UniProtKB-KW"/>
</dbReference>
<organism evidence="4 5">
    <name type="scientific">Vibrio maritimus</name>
    <dbReference type="NCBI Taxonomy" id="990268"/>
    <lineage>
        <taxon>Bacteria</taxon>
        <taxon>Pseudomonadati</taxon>
        <taxon>Pseudomonadota</taxon>
        <taxon>Gammaproteobacteria</taxon>
        <taxon>Vibrionales</taxon>
        <taxon>Vibrionaceae</taxon>
        <taxon>Vibrio</taxon>
    </lineage>
</organism>
<proteinExistence type="predicted"/>
<feature type="domain" description="Resolvase/invertase-type recombinase catalytic" evidence="3">
    <location>
        <begin position="158"/>
        <end position="306"/>
    </location>
</feature>
<reference evidence="4 5" key="2">
    <citation type="submission" date="2014-09" db="EMBL/GenBank/DDBJ databases">
        <authorList>
            <consortium name="NBRP consortium"/>
            <person name="Sawabe T."/>
            <person name="Meirelles P."/>
            <person name="Nakanishi M."/>
            <person name="Sayaka M."/>
            <person name="Hattori M."/>
            <person name="Ohkuma M."/>
        </authorList>
    </citation>
    <scope>NUCLEOTIDE SEQUENCE [LARGE SCALE GENOMIC DNA]</scope>
    <source>
        <strain evidence="5">JCM19235</strain>
    </source>
</reference>
<reference evidence="4 5" key="1">
    <citation type="submission" date="2014-09" db="EMBL/GenBank/DDBJ databases">
        <title>Vibrio maritimus JCM 19235. (C45) whole genome shotgun sequence.</title>
        <authorList>
            <person name="Sawabe T."/>
            <person name="Meirelles P."/>
            <person name="Nakanishi M."/>
            <person name="Sayaka M."/>
            <person name="Hattori M."/>
            <person name="Ohkuma M."/>
        </authorList>
    </citation>
    <scope>NUCLEOTIDE SEQUENCE [LARGE SCALE GENOMIC DNA]</scope>
    <source>
        <strain evidence="5">JCM19235</strain>
    </source>
</reference>
<dbReference type="InterPro" id="IPR006119">
    <property type="entry name" value="Resolv_N"/>
</dbReference>
<dbReference type="InterPro" id="IPR036162">
    <property type="entry name" value="Resolvase-like_N_sf"/>
</dbReference>
<evidence type="ECO:0000313" key="4">
    <source>
        <dbReference type="EMBL" id="GAL22837.1"/>
    </source>
</evidence>
<dbReference type="SUPFAM" id="SSF53041">
    <property type="entry name" value="Resolvase-like"/>
    <property type="match status" value="1"/>
</dbReference>
<keyword evidence="5" id="KW-1185">Reference proteome</keyword>
<accession>A0A090SU18</accession>
<dbReference type="EMBL" id="BBMR01000016">
    <property type="protein sequence ID" value="GAL22837.1"/>
    <property type="molecule type" value="Genomic_DNA"/>
</dbReference>
<evidence type="ECO:0000259" key="3">
    <source>
        <dbReference type="PROSITE" id="PS51736"/>
    </source>
</evidence>
<dbReference type="STRING" id="990268.JCM19235_3303"/>
<sequence length="325" mass="36956">MFRCIDIDISYAFGLTLVIAYSYCEYTALMHTLLVTRMNYIELLNHISELRADLANSPCTKADKRKQLQVSLLKLSDYSEFNSENAYKKEFELATQAKSWEKAYTTAGALLSSIQLFDKSLEVDNTVRVMPVFKTRTQEREEMHTPAHTKKNEDNAGHVLAYCRVSTKDQSLESQTSTIREAYPDVRIIEEHGVSGKTPAADRPAMSKLLDENTGLRSGDTLVIWWFDRLGRDYHDAKDTAQLLLKRGVTIKTINQSQTFSYSPDDTTHNMLTDMMLTMLAGLAENERQSRLASQRAALDAMKKDKEVWLRSIKDVRVTKTGTIS</sequence>
<evidence type="ECO:0000256" key="1">
    <source>
        <dbReference type="ARBA" id="ARBA00023125"/>
    </source>
</evidence>
<keyword evidence="1" id="KW-0238">DNA-binding</keyword>
<gene>
    <name evidence="4" type="ORF">JCM19235_3303</name>
</gene>
<dbReference type="PANTHER" id="PTHR30461:SF2">
    <property type="entry name" value="SERINE RECOMBINASE PINE-RELATED"/>
    <property type="match status" value="1"/>
</dbReference>
<dbReference type="InterPro" id="IPR050639">
    <property type="entry name" value="SSR_resolvase"/>
</dbReference>
<dbReference type="PROSITE" id="PS51736">
    <property type="entry name" value="RECOMBINASES_3"/>
    <property type="match status" value="1"/>
</dbReference>
<protein>
    <submittedName>
        <fullName evidence="4">Recombinase</fullName>
    </submittedName>
</protein>